<keyword evidence="3" id="KW-1185">Reference proteome</keyword>
<evidence type="ECO:0008006" key="4">
    <source>
        <dbReference type="Google" id="ProtNLM"/>
    </source>
</evidence>
<dbReference type="RefSeq" id="WP_091910637.1">
    <property type="nucleotide sequence ID" value="NZ_FNLO01000010.1"/>
</dbReference>
<dbReference type="Proteomes" id="UP000243719">
    <property type="component" value="Unassembled WGS sequence"/>
</dbReference>
<dbReference type="PIRSF" id="PIRSF019883">
    <property type="entry name" value="UCP019883"/>
    <property type="match status" value="1"/>
</dbReference>
<feature type="transmembrane region" description="Helical" evidence="1">
    <location>
        <begin position="71"/>
        <end position="95"/>
    </location>
</feature>
<keyword evidence="1" id="KW-0472">Membrane</keyword>
<dbReference type="OrthoDB" id="5785537at2"/>
<feature type="transmembrane region" description="Helical" evidence="1">
    <location>
        <begin position="6"/>
        <end position="26"/>
    </location>
</feature>
<dbReference type="InterPro" id="IPR016768">
    <property type="entry name" value="UCP019883"/>
</dbReference>
<dbReference type="STRING" id="1770053.SAMN05216551_11035"/>
<name>A0A1H2PSJ8_9BURK</name>
<evidence type="ECO:0000313" key="3">
    <source>
        <dbReference type="Proteomes" id="UP000243719"/>
    </source>
</evidence>
<keyword evidence="1" id="KW-0812">Transmembrane</keyword>
<organism evidence="2 3">
    <name type="scientific">Chitinasiproducens palmae</name>
    <dbReference type="NCBI Taxonomy" id="1770053"/>
    <lineage>
        <taxon>Bacteria</taxon>
        <taxon>Pseudomonadati</taxon>
        <taxon>Pseudomonadota</taxon>
        <taxon>Betaproteobacteria</taxon>
        <taxon>Burkholderiales</taxon>
        <taxon>Burkholderiaceae</taxon>
        <taxon>Chitinasiproducens</taxon>
    </lineage>
</organism>
<keyword evidence="1" id="KW-1133">Transmembrane helix</keyword>
<evidence type="ECO:0000313" key="2">
    <source>
        <dbReference type="EMBL" id="SDV49995.1"/>
    </source>
</evidence>
<reference evidence="3" key="1">
    <citation type="submission" date="2016-09" db="EMBL/GenBank/DDBJ databases">
        <authorList>
            <person name="Varghese N."/>
            <person name="Submissions S."/>
        </authorList>
    </citation>
    <scope>NUCLEOTIDE SEQUENCE [LARGE SCALE GENOMIC DNA]</scope>
    <source>
        <strain evidence="3">JS23</strain>
    </source>
</reference>
<sequence length="104" mass="11773">MSVAGLFIVLLALAFATLPFVNQRLFGVLPLRRGEKSGWWRLLELLVLYFVVGTLARVLEGQVGTVFPQEWQFYAITGALFLVAAFPGFTFRYLLRRAPRRVAP</sequence>
<feature type="transmembrane region" description="Helical" evidence="1">
    <location>
        <begin position="38"/>
        <end position="59"/>
    </location>
</feature>
<evidence type="ECO:0000256" key="1">
    <source>
        <dbReference type="SAM" id="Phobius"/>
    </source>
</evidence>
<dbReference type="EMBL" id="FNLO01000010">
    <property type="protein sequence ID" value="SDV49995.1"/>
    <property type="molecule type" value="Genomic_DNA"/>
</dbReference>
<accession>A0A1H2PSJ8</accession>
<dbReference type="Pfam" id="PF10993">
    <property type="entry name" value="DUF2818"/>
    <property type="match status" value="1"/>
</dbReference>
<dbReference type="AlphaFoldDB" id="A0A1H2PSJ8"/>
<proteinExistence type="predicted"/>
<gene>
    <name evidence="2" type="ORF">SAMN05216551_11035</name>
</gene>
<protein>
    <recommendedName>
        <fullName evidence="4">DUF2818 family protein</fullName>
    </recommendedName>
</protein>